<protein>
    <submittedName>
        <fullName evidence="3">Hypothetical_protein</fullName>
    </submittedName>
</protein>
<keyword evidence="1" id="KW-0472">Membrane</keyword>
<evidence type="ECO:0000313" key="3">
    <source>
        <dbReference type="EMBL" id="CAL6102601.1"/>
    </source>
</evidence>
<dbReference type="AlphaFoldDB" id="A0AA86R875"/>
<accession>A0AA86R875</accession>
<reference evidence="2" key="1">
    <citation type="submission" date="2023-06" db="EMBL/GenBank/DDBJ databases">
        <authorList>
            <person name="Kurt Z."/>
        </authorList>
    </citation>
    <scope>NUCLEOTIDE SEQUENCE</scope>
</reference>
<evidence type="ECO:0000313" key="4">
    <source>
        <dbReference type="Proteomes" id="UP001642409"/>
    </source>
</evidence>
<sequence length="139" mass="16020">MELLDLLVLAHFFVLFLAYHLLFQISYFTIRFLCCNFLQIGKVMFTQSTQAPSQPLKTSLFASTIWKSQRVGASQCSNCRQNDNIEAQSVVYSECGQVLLAELQLRRSFHDIDRVYSAAFWSVSRRGVDKKQTTRHTLT</sequence>
<feature type="transmembrane region" description="Helical" evidence="1">
    <location>
        <begin position="6"/>
        <end position="23"/>
    </location>
</feature>
<reference evidence="3 4" key="2">
    <citation type="submission" date="2024-07" db="EMBL/GenBank/DDBJ databases">
        <authorList>
            <person name="Akdeniz Z."/>
        </authorList>
    </citation>
    <scope>NUCLEOTIDE SEQUENCE [LARGE SCALE GENOMIC DNA]</scope>
</reference>
<evidence type="ECO:0000256" key="1">
    <source>
        <dbReference type="SAM" id="Phobius"/>
    </source>
</evidence>
<dbReference type="EMBL" id="CATOUU010001110">
    <property type="protein sequence ID" value="CAI9972480.1"/>
    <property type="molecule type" value="Genomic_DNA"/>
</dbReference>
<organism evidence="2">
    <name type="scientific">Hexamita inflata</name>
    <dbReference type="NCBI Taxonomy" id="28002"/>
    <lineage>
        <taxon>Eukaryota</taxon>
        <taxon>Metamonada</taxon>
        <taxon>Diplomonadida</taxon>
        <taxon>Hexamitidae</taxon>
        <taxon>Hexamitinae</taxon>
        <taxon>Hexamita</taxon>
    </lineage>
</organism>
<keyword evidence="4" id="KW-1185">Reference proteome</keyword>
<evidence type="ECO:0000313" key="2">
    <source>
        <dbReference type="EMBL" id="CAI9972480.1"/>
    </source>
</evidence>
<dbReference type="Proteomes" id="UP001642409">
    <property type="component" value="Unassembled WGS sequence"/>
</dbReference>
<keyword evidence="1" id="KW-0812">Transmembrane</keyword>
<name>A0AA86R875_9EUKA</name>
<gene>
    <name evidence="2" type="ORF">HINF_LOCUS60125</name>
    <name evidence="3" type="ORF">HINF_LOCUS71743</name>
</gene>
<proteinExistence type="predicted"/>
<keyword evidence="1" id="KW-1133">Transmembrane helix</keyword>
<comment type="caution">
    <text evidence="2">The sequence shown here is derived from an EMBL/GenBank/DDBJ whole genome shotgun (WGS) entry which is preliminary data.</text>
</comment>
<dbReference type="EMBL" id="CAXDID020000557">
    <property type="protein sequence ID" value="CAL6102601.1"/>
    <property type="molecule type" value="Genomic_DNA"/>
</dbReference>